<keyword evidence="4" id="KW-0812">Transmembrane</keyword>
<accession>A2FW23</accession>
<reference evidence="9" key="2">
    <citation type="journal article" date="2007" name="Science">
        <title>Draft genome sequence of the sexually transmitted pathogen Trichomonas vaginalis.</title>
        <authorList>
            <person name="Carlton J.M."/>
            <person name="Hirt R.P."/>
            <person name="Silva J.C."/>
            <person name="Delcher A.L."/>
            <person name="Schatz M."/>
            <person name="Zhao Q."/>
            <person name="Wortman J.R."/>
            <person name="Bidwell S.L."/>
            <person name="Alsmark U.C.M."/>
            <person name="Besteiro S."/>
            <person name="Sicheritz-Ponten T."/>
            <person name="Noel C.J."/>
            <person name="Dacks J.B."/>
            <person name="Foster P.G."/>
            <person name="Simillion C."/>
            <person name="Van de Peer Y."/>
            <person name="Miranda-Saavedra D."/>
            <person name="Barton G.J."/>
            <person name="Westrop G.D."/>
            <person name="Mueller S."/>
            <person name="Dessi D."/>
            <person name="Fiori P.L."/>
            <person name="Ren Q."/>
            <person name="Paulsen I."/>
            <person name="Zhang H."/>
            <person name="Bastida-Corcuera F.D."/>
            <person name="Simoes-Barbosa A."/>
            <person name="Brown M.T."/>
            <person name="Hayes R.D."/>
            <person name="Mukherjee M."/>
            <person name="Okumura C.Y."/>
            <person name="Schneider R."/>
            <person name="Smith A.J."/>
            <person name="Vanacova S."/>
            <person name="Villalvazo M."/>
            <person name="Haas B.J."/>
            <person name="Pertea M."/>
            <person name="Feldblyum T.V."/>
            <person name="Utterback T.R."/>
            <person name="Shu C.L."/>
            <person name="Osoegawa K."/>
            <person name="de Jong P.J."/>
            <person name="Hrdy I."/>
            <person name="Horvathova L."/>
            <person name="Zubacova Z."/>
            <person name="Dolezal P."/>
            <person name="Malik S.B."/>
            <person name="Logsdon J.M. Jr."/>
            <person name="Henze K."/>
            <person name="Gupta A."/>
            <person name="Wang C.C."/>
            <person name="Dunne R.L."/>
            <person name="Upcroft J.A."/>
            <person name="Upcroft P."/>
            <person name="White O."/>
            <person name="Salzberg S.L."/>
            <person name="Tang P."/>
            <person name="Chiu C.-H."/>
            <person name="Lee Y.-S."/>
            <person name="Embley T.M."/>
            <person name="Coombs G.H."/>
            <person name="Mottram J.C."/>
            <person name="Tachezy J."/>
            <person name="Fraser-Liggett C.M."/>
            <person name="Johnson P.J."/>
        </authorList>
    </citation>
    <scope>NUCLEOTIDE SEQUENCE [LARGE SCALE GENOMIC DNA]</scope>
    <source>
        <strain evidence="9">G3</strain>
    </source>
</reference>
<dbReference type="PANTHER" id="PTHR20961">
    <property type="entry name" value="GLYCOSYLTRANSFERASE"/>
    <property type="match status" value="1"/>
</dbReference>
<keyword evidence="2" id="KW-0328">Glycosyltransferase</keyword>
<evidence type="ECO:0000256" key="1">
    <source>
        <dbReference type="ARBA" id="ARBA00004167"/>
    </source>
</evidence>
<dbReference type="VEuPathDB" id="TrichDB:TVAG_376780"/>
<evidence type="ECO:0000256" key="6">
    <source>
        <dbReference type="ARBA" id="ARBA00023136"/>
    </source>
</evidence>
<keyword evidence="6" id="KW-0472">Membrane</keyword>
<protein>
    <recommendedName>
        <fullName evidence="8">Glycosyltransferase 61 catalytic domain-containing protein</fullName>
    </recommendedName>
</protein>
<dbReference type="GO" id="GO:0016020">
    <property type="term" value="C:membrane"/>
    <property type="evidence" value="ECO:0007669"/>
    <property type="project" value="UniProtKB-SubCell"/>
</dbReference>
<dbReference type="Proteomes" id="UP000001542">
    <property type="component" value="Unassembled WGS sequence"/>
</dbReference>
<gene>
    <name evidence="9" type="ORF">TVAG_376780</name>
</gene>
<dbReference type="RefSeq" id="XP_001303824.1">
    <property type="nucleotide sequence ID" value="XM_001303823.1"/>
</dbReference>
<name>A2FW23_TRIV3</name>
<dbReference type="PANTHER" id="PTHR20961:SF38">
    <property type="entry name" value="PROTEIN O-LINKED-MANNOSE BETA-1,4-N-ACETYLGLUCOSAMINYLTRANSFERASE 2"/>
    <property type="match status" value="1"/>
</dbReference>
<dbReference type="Pfam" id="PF04577">
    <property type="entry name" value="Glyco_transf_61"/>
    <property type="match status" value="1"/>
</dbReference>
<reference evidence="9" key="1">
    <citation type="submission" date="2006-10" db="EMBL/GenBank/DDBJ databases">
        <authorList>
            <person name="Amadeo P."/>
            <person name="Zhao Q."/>
            <person name="Wortman J."/>
            <person name="Fraser-Liggett C."/>
            <person name="Carlton J."/>
        </authorList>
    </citation>
    <scope>NUCLEOTIDE SEQUENCE</scope>
    <source>
        <strain evidence="9">G3</strain>
    </source>
</reference>
<dbReference type="InterPro" id="IPR049625">
    <property type="entry name" value="Glyco_transf_61_cat"/>
</dbReference>
<evidence type="ECO:0000259" key="8">
    <source>
        <dbReference type="Pfam" id="PF04577"/>
    </source>
</evidence>
<evidence type="ECO:0000256" key="7">
    <source>
        <dbReference type="ARBA" id="ARBA00023180"/>
    </source>
</evidence>
<evidence type="ECO:0000256" key="2">
    <source>
        <dbReference type="ARBA" id="ARBA00022676"/>
    </source>
</evidence>
<proteinExistence type="predicted"/>
<dbReference type="AlphaFoldDB" id="A2FW23"/>
<evidence type="ECO:0000313" key="9">
    <source>
        <dbReference type="EMBL" id="EAX90894.1"/>
    </source>
</evidence>
<feature type="domain" description="Glycosyltransferase 61 catalytic" evidence="8">
    <location>
        <begin position="75"/>
        <end position="251"/>
    </location>
</feature>
<evidence type="ECO:0000256" key="5">
    <source>
        <dbReference type="ARBA" id="ARBA00022989"/>
    </source>
</evidence>
<dbReference type="VEuPathDB" id="TrichDB:TVAGG3_0623400"/>
<dbReference type="EMBL" id="DS114075">
    <property type="protein sequence ID" value="EAX90894.1"/>
    <property type="molecule type" value="Genomic_DNA"/>
</dbReference>
<organism evidence="9 10">
    <name type="scientific">Trichomonas vaginalis (strain ATCC PRA-98 / G3)</name>
    <dbReference type="NCBI Taxonomy" id="412133"/>
    <lineage>
        <taxon>Eukaryota</taxon>
        <taxon>Metamonada</taxon>
        <taxon>Parabasalia</taxon>
        <taxon>Trichomonadida</taxon>
        <taxon>Trichomonadidae</taxon>
        <taxon>Trichomonas</taxon>
    </lineage>
</organism>
<keyword evidence="10" id="KW-1185">Reference proteome</keyword>
<keyword evidence="3" id="KW-0808">Transferase</keyword>
<dbReference type="GO" id="GO:0016757">
    <property type="term" value="F:glycosyltransferase activity"/>
    <property type="evidence" value="ECO:0000318"/>
    <property type="project" value="GO_Central"/>
</dbReference>
<sequence>MTKDDYYTDDDPSFCHVLRSLVYVTAYTNAYTSYDPQTSEFYIDTWVMEGRLFGHRKVIETYDIGVFTICNWREWGHTIDDFISGLTYLPESVQKQEFTIAIPPSAGKDLQDWLQACGFKVHLFDGYANQHIFVRQLYVVSHMSKAHRAFAGGYSYMRRKMFERFNLSQINSTRFCAMNRDTRRYLGNFNEVVDGLNKYVKIDDGKTWEVIHNQHNIYEQVKLWPTIKVLFTVGGSQLFNCMFMHNSTGLIVLFPNNVLTEQMSIAFQNHMFSAVIYHKDWKFLDYDPYNCSVDRVVFHAKQVVAAVKYQKWQSTEGLRNLFENVTHKTCPDNKFNPMLVDYFIDQTLDFGPPRNLFA</sequence>
<evidence type="ECO:0000256" key="4">
    <source>
        <dbReference type="ARBA" id="ARBA00022692"/>
    </source>
</evidence>
<comment type="subcellular location">
    <subcellularLocation>
        <location evidence="1">Membrane</location>
        <topology evidence="1">Single-pass membrane protein</topology>
    </subcellularLocation>
</comment>
<dbReference type="InParanoid" id="A2FW23"/>
<keyword evidence="7" id="KW-0325">Glycoprotein</keyword>
<dbReference type="InterPro" id="IPR007657">
    <property type="entry name" value="Glycosyltransferase_61"/>
</dbReference>
<dbReference type="KEGG" id="tva:4748581"/>
<keyword evidence="5" id="KW-1133">Transmembrane helix</keyword>
<evidence type="ECO:0000256" key="3">
    <source>
        <dbReference type="ARBA" id="ARBA00022679"/>
    </source>
</evidence>
<evidence type="ECO:0000313" key="10">
    <source>
        <dbReference type="Proteomes" id="UP000001542"/>
    </source>
</evidence>